<dbReference type="GO" id="GO:0016757">
    <property type="term" value="F:glycosyltransferase activity"/>
    <property type="evidence" value="ECO:0007669"/>
    <property type="project" value="UniProtKB-KW"/>
</dbReference>
<dbReference type="PANTHER" id="PTHR45947">
    <property type="entry name" value="SULFOQUINOVOSYL TRANSFERASE SQD2"/>
    <property type="match status" value="1"/>
</dbReference>
<dbReference type="InterPro" id="IPR050194">
    <property type="entry name" value="Glycosyltransferase_grp1"/>
</dbReference>
<organism evidence="3 4">
    <name type="scientific">Bacteroides xylanisolvens</name>
    <dbReference type="NCBI Taxonomy" id="371601"/>
    <lineage>
        <taxon>Bacteria</taxon>
        <taxon>Pseudomonadati</taxon>
        <taxon>Bacteroidota</taxon>
        <taxon>Bacteroidia</taxon>
        <taxon>Bacteroidales</taxon>
        <taxon>Bacteroidaceae</taxon>
        <taxon>Bacteroides</taxon>
    </lineage>
</organism>
<evidence type="ECO:0000259" key="2">
    <source>
        <dbReference type="Pfam" id="PF13439"/>
    </source>
</evidence>
<evidence type="ECO:0000313" key="3">
    <source>
        <dbReference type="EMBL" id="HJG13741.1"/>
    </source>
</evidence>
<protein>
    <submittedName>
        <fullName evidence="3">Glycosyltransferase</fullName>
        <ecNumber evidence="3">2.4.-.-</ecNumber>
    </submittedName>
</protein>
<dbReference type="InterPro" id="IPR001296">
    <property type="entry name" value="Glyco_trans_1"/>
</dbReference>
<keyword evidence="3" id="KW-0808">Transferase</keyword>
<dbReference type="Pfam" id="PF13439">
    <property type="entry name" value="Glyco_transf_4"/>
    <property type="match status" value="1"/>
</dbReference>
<reference evidence="3" key="2">
    <citation type="submission" date="2021-09" db="EMBL/GenBank/DDBJ databases">
        <authorList>
            <person name="Gilroy R."/>
        </authorList>
    </citation>
    <scope>NUCLEOTIDE SEQUENCE</scope>
    <source>
        <strain evidence="3">CHK154-13316</strain>
    </source>
</reference>
<evidence type="ECO:0000259" key="1">
    <source>
        <dbReference type="Pfam" id="PF00534"/>
    </source>
</evidence>
<keyword evidence="3" id="KW-0328">Glycosyltransferase</keyword>
<proteinExistence type="predicted"/>
<dbReference type="PANTHER" id="PTHR45947:SF3">
    <property type="entry name" value="SULFOQUINOVOSYL TRANSFERASE SQD2"/>
    <property type="match status" value="1"/>
</dbReference>
<reference evidence="3" key="1">
    <citation type="journal article" date="2021" name="PeerJ">
        <title>Extensive microbial diversity within the chicken gut microbiome revealed by metagenomics and culture.</title>
        <authorList>
            <person name="Gilroy R."/>
            <person name="Ravi A."/>
            <person name="Getino M."/>
            <person name="Pursley I."/>
            <person name="Horton D.L."/>
            <person name="Alikhan N.F."/>
            <person name="Baker D."/>
            <person name="Gharbi K."/>
            <person name="Hall N."/>
            <person name="Watson M."/>
            <person name="Adriaenssens E.M."/>
            <person name="Foster-Nyarko E."/>
            <person name="Jarju S."/>
            <person name="Secka A."/>
            <person name="Antonio M."/>
            <person name="Oren A."/>
            <person name="Chaudhuri R.R."/>
            <person name="La Ragione R."/>
            <person name="Hildebrand F."/>
            <person name="Pallen M.J."/>
        </authorList>
    </citation>
    <scope>NUCLEOTIDE SEQUENCE</scope>
    <source>
        <strain evidence="3">CHK154-13316</strain>
    </source>
</reference>
<name>A0A921I8N3_9BACE</name>
<gene>
    <name evidence="3" type="ORF">K8V07_17665</name>
</gene>
<dbReference type="Proteomes" id="UP000747074">
    <property type="component" value="Unassembled WGS sequence"/>
</dbReference>
<accession>A0A921I8N3</accession>
<dbReference type="EMBL" id="DYVL01000194">
    <property type="protein sequence ID" value="HJG13741.1"/>
    <property type="molecule type" value="Genomic_DNA"/>
</dbReference>
<dbReference type="Pfam" id="PF00534">
    <property type="entry name" value="Glycos_transf_1"/>
    <property type="match status" value="1"/>
</dbReference>
<evidence type="ECO:0000313" key="4">
    <source>
        <dbReference type="Proteomes" id="UP000747074"/>
    </source>
</evidence>
<feature type="domain" description="Glycosyltransferase subfamily 4-like N-terminal" evidence="2">
    <location>
        <begin position="15"/>
        <end position="173"/>
    </location>
</feature>
<feature type="domain" description="Glycosyl transferase family 1" evidence="1">
    <location>
        <begin position="182"/>
        <end position="340"/>
    </location>
</feature>
<dbReference type="RefSeq" id="WP_217290676.1">
    <property type="nucleotide sequence ID" value="NZ_JABFIB010000001.1"/>
</dbReference>
<dbReference type="InterPro" id="IPR028098">
    <property type="entry name" value="Glyco_trans_4-like_N"/>
</dbReference>
<sequence length="362" mass="41159">MILIHYIPSLDRTSGGTAAYMQLLAKELGKLVELHVVSHTSNNPMKMENCEVHNVASMCHPLEMNRQWTFLLHEIQPDVVHVNCCWIPTCAFIQKWAQNLGYKVVLTPHGMLEPWIMARHYWTRKLPSLLLYQKEAVKNANRLHATAESEKENLLKLGYNDKIIVIANGVDVESIVMKQSWKRNKEILFLSRVHVKKGINFLVEAVAQLKELLQGYVVRIAGEGDATYMEDLRQLAVYLGVSNLIRFEGGVYGNRKWKLFQQTDLFVLPTHSENFGIVVAEALASGTPVVTTKGTPWSELESEHCGWWTEVGTEATVQALRSFLSLTEDELETMGRNGRKLVEEKYSARKVAQEFVGMYKSV</sequence>
<comment type="caution">
    <text evidence="3">The sequence shown here is derived from an EMBL/GenBank/DDBJ whole genome shotgun (WGS) entry which is preliminary data.</text>
</comment>
<dbReference type="AlphaFoldDB" id="A0A921I8N3"/>
<dbReference type="EC" id="2.4.-.-" evidence="3"/>